<name>A0A8J4UA03_CLAMG</name>
<dbReference type="AlphaFoldDB" id="A0A8J4UA03"/>
<proteinExistence type="predicted"/>
<feature type="non-terminal residue" evidence="1">
    <location>
        <position position="89"/>
    </location>
</feature>
<sequence length="89" mass="9933">HGCRLARVSLRCTDSNRRHHGLYKSRQWHVIGRRSDLWVLGGARVFPGVSESEKHLAFIWDVRDAGGCDGSQVSELMENNAGRADDGSE</sequence>
<evidence type="ECO:0000313" key="1">
    <source>
        <dbReference type="EMBL" id="KAF5903928.1"/>
    </source>
</evidence>
<dbReference type="Proteomes" id="UP000727407">
    <property type="component" value="Unassembled WGS sequence"/>
</dbReference>
<comment type="caution">
    <text evidence="1">The sequence shown here is derived from an EMBL/GenBank/DDBJ whole genome shotgun (WGS) entry which is preliminary data.</text>
</comment>
<gene>
    <name evidence="1" type="primary">nptA</name>
    <name evidence="1" type="ORF">DAT39_006302</name>
</gene>
<evidence type="ECO:0000313" key="2">
    <source>
        <dbReference type="Proteomes" id="UP000727407"/>
    </source>
</evidence>
<protein>
    <submittedName>
        <fullName evidence="1">Tryptophan dimethylallyltransferase nptA</fullName>
    </submittedName>
</protein>
<keyword evidence="2" id="KW-1185">Reference proteome</keyword>
<organism evidence="1 2">
    <name type="scientific">Clarias magur</name>
    <name type="common">Asian catfish</name>
    <name type="synonym">Macropteronotus magur</name>
    <dbReference type="NCBI Taxonomy" id="1594786"/>
    <lineage>
        <taxon>Eukaryota</taxon>
        <taxon>Metazoa</taxon>
        <taxon>Chordata</taxon>
        <taxon>Craniata</taxon>
        <taxon>Vertebrata</taxon>
        <taxon>Euteleostomi</taxon>
        <taxon>Actinopterygii</taxon>
        <taxon>Neopterygii</taxon>
        <taxon>Teleostei</taxon>
        <taxon>Ostariophysi</taxon>
        <taxon>Siluriformes</taxon>
        <taxon>Clariidae</taxon>
        <taxon>Clarias</taxon>
    </lineage>
</organism>
<reference evidence="1" key="1">
    <citation type="submission" date="2020-07" db="EMBL/GenBank/DDBJ databases">
        <title>Clarias magur genome sequencing, assembly and annotation.</title>
        <authorList>
            <person name="Kushwaha B."/>
            <person name="Kumar R."/>
            <person name="Das P."/>
            <person name="Joshi C.G."/>
            <person name="Kumar D."/>
            <person name="Nagpure N.S."/>
            <person name="Pandey M."/>
            <person name="Agarwal S."/>
            <person name="Srivastava S."/>
            <person name="Singh M."/>
            <person name="Sahoo L."/>
            <person name="Jayasankar P."/>
            <person name="Meher P.K."/>
            <person name="Koringa P.G."/>
            <person name="Iquebal M.A."/>
            <person name="Das S.P."/>
            <person name="Bit A."/>
            <person name="Patnaik S."/>
            <person name="Patel N."/>
            <person name="Shah T.M."/>
            <person name="Hinsu A."/>
            <person name="Jena J.K."/>
        </authorList>
    </citation>
    <scope>NUCLEOTIDE SEQUENCE</scope>
    <source>
        <strain evidence="1">CIFAMagur01</strain>
        <tissue evidence="1">Testis</tissue>
    </source>
</reference>
<dbReference type="EMBL" id="QNUK01000065">
    <property type="protein sequence ID" value="KAF5903928.1"/>
    <property type="molecule type" value="Genomic_DNA"/>
</dbReference>
<feature type="non-terminal residue" evidence="1">
    <location>
        <position position="1"/>
    </location>
</feature>
<accession>A0A8J4UA03</accession>